<dbReference type="PROSITE" id="PS51656">
    <property type="entry name" value="4FE4S"/>
    <property type="match status" value="1"/>
</dbReference>
<dbReference type="InterPro" id="IPR052539">
    <property type="entry name" value="MGD_biosynthesis_adapter"/>
</dbReference>
<dbReference type="SUPFAM" id="SSF52540">
    <property type="entry name" value="P-loop containing nucleoside triphosphate hydrolases"/>
    <property type="match status" value="1"/>
</dbReference>
<dbReference type="GO" id="GO:0005525">
    <property type="term" value="F:GTP binding"/>
    <property type="evidence" value="ECO:0007669"/>
    <property type="project" value="InterPro"/>
</dbReference>
<dbReference type="EMBL" id="DXGI01000391">
    <property type="protein sequence ID" value="HIW79558.1"/>
    <property type="molecule type" value="Genomic_DNA"/>
</dbReference>
<dbReference type="Gene3D" id="1.10.15.40">
    <property type="entry name" value="Electron transport complex subunit B, putative Fe-S cluster"/>
    <property type="match status" value="1"/>
</dbReference>
<dbReference type="InterPro" id="IPR007202">
    <property type="entry name" value="4Fe-4S_dom"/>
</dbReference>
<protein>
    <submittedName>
        <fullName evidence="6">Molybdopterin-guanine dinucleotide biosynthesis protein MobB</fullName>
    </submittedName>
</protein>
<evidence type="ECO:0000256" key="2">
    <source>
        <dbReference type="ARBA" id="ARBA00022723"/>
    </source>
</evidence>
<evidence type="ECO:0000313" key="6">
    <source>
        <dbReference type="EMBL" id="HIW79558.1"/>
    </source>
</evidence>
<feature type="domain" description="4Fe-4S" evidence="5">
    <location>
        <begin position="155"/>
        <end position="215"/>
    </location>
</feature>
<dbReference type="Proteomes" id="UP000824264">
    <property type="component" value="Unassembled WGS sequence"/>
</dbReference>
<evidence type="ECO:0000259" key="5">
    <source>
        <dbReference type="PROSITE" id="PS51656"/>
    </source>
</evidence>
<keyword evidence="1" id="KW-0004">4Fe-4S</keyword>
<organism evidence="6 7">
    <name type="scientific">Candidatus Bilophila faecipullorum</name>
    <dbReference type="NCBI Taxonomy" id="2838482"/>
    <lineage>
        <taxon>Bacteria</taxon>
        <taxon>Pseudomonadati</taxon>
        <taxon>Thermodesulfobacteriota</taxon>
        <taxon>Desulfovibrionia</taxon>
        <taxon>Desulfovibrionales</taxon>
        <taxon>Desulfovibrionaceae</taxon>
        <taxon>Bilophila</taxon>
    </lineage>
</organism>
<comment type="caution">
    <text evidence="6">The sequence shown here is derived from an EMBL/GenBank/DDBJ whole genome shotgun (WGS) entry which is preliminary data.</text>
</comment>
<dbReference type="InterPro" id="IPR004435">
    <property type="entry name" value="MobB_dom"/>
</dbReference>
<evidence type="ECO:0000256" key="1">
    <source>
        <dbReference type="ARBA" id="ARBA00022485"/>
    </source>
</evidence>
<gene>
    <name evidence="6" type="ORF">H9874_10515</name>
</gene>
<dbReference type="GO" id="GO:0046872">
    <property type="term" value="F:metal ion binding"/>
    <property type="evidence" value="ECO:0007669"/>
    <property type="project" value="UniProtKB-KW"/>
</dbReference>
<keyword evidence="2" id="KW-0479">Metal-binding</keyword>
<keyword evidence="4" id="KW-0411">Iron-sulfur</keyword>
<keyword evidence="3" id="KW-0408">Iron</keyword>
<dbReference type="AlphaFoldDB" id="A0A9D1U9X1"/>
<dbReference type="PANTHER" id="PTHR40072">
    <property type="entry name" value="MOLYBDOPTERIN-GUANINE DINUCLEOTIDE BIOSYNTHESIS ADAPTER PROTEIN-RELATED"/>
    <property type="match status" value="1"/>
</dbReference>
<dbReference type="NCBIfam" id="NF011065">
    <property type="entry name" value="PRK14494.1-4"/>
    <property type="match status" value="1"/>
</dbReference>
<dbReference type="Pfam" id="PF03205">
    <property type="entry name" value="MobB"/>
    <property type="match status" value="1"/>
</dbReference>
<reference evidence="6" key="1">
    <citation type="journal article" date="2021" name="PeerJ">
        <title>Extensive microbial diversity within the chicken gut microbiome revealed by metagenomics and culture.</title>
        <authorList>
            <person name="Gilroy R."/>
            <person name="Ravi A."/>
            <person name="Getino M."/>
            <person name="Pursley I."/>
            <person name="Horton D.L."/>
            <person name="Alikhan N.F."/>
            <person name="Baker D."/>
            <person name="Gharbi K."/>
            <person name="Hall N."/>
            <person name="Watson M."/>
            <person name="Adriaenssens E.M."/>
            <person name="Foster-Nyarko E."/>
            <person name="Jarju S."/>
            <person name="Secka A."/>
            <person name="Antonio M."/>
            <person name="Oren A."/>
            <person name="Chaudhuri R.R."/>
            <person name="La Ragione R."/>
            <person name="Hildebrand F."/>
            <person name="Pallen M.J."/>
        </authorList>
    </citation>
    <scope>NUCLEOTIDE SEQUENCE</scope>
    <source>
        <strain evidence="6">ChiSxjej5B17-1746</strain>
    </source>
</reference>
<evidence type="ECO:0000313" key="7">
    <source>
        <dbReference type="Proteomes" id="UP000824264"/>
    </source>
</evidence>
<dbReference type="PANTHER" id="PTHR40072:SF1">
    <property type="entry name" value="MOLYBDOPTERIN-GUANINE DINUCLEOTIDE BIOSYNTHESIS ADAPTER PROTEIN"/>
    <property type="match status" value="1"/>
</dbReference>
<evidence type="ECO:0000256" key="3">
    <source>
        <dbReference type="ARBA" id="ARBA00023004"/>
    </source>
</evidence>
<dbReference type="GO" id="GO:0006777">
    <property type="term" value="P:Mo-molybdopterin cofactor biosynthetic process"/>
    <property type="evidence" value="ECO:0007669"/>
    <property type="project" value="InterPro"/>
</dbReference>
<reference evidence="6" key="2">
    <citation type="submission" date="2021-04" db="EMBL/GenBank/DDBJ databases">
        <authorList>
            <person name="Gilroy R."/>
        </authorList>
    </citation>
    <scope>NUCLEOTIDE SEQUENCE</scope>
    <source>
        <strain evidence="6">ChiSxjej5B17-1746</strain>
    </source>
</reference>
<dbReference type="InterPro" id="IPR027417">
    <property type="entry name" value="P-loop_NTPase"/>
</dbReference>
<proteinExistence type="predicted"/>
<evidence type="ECO:0000256" key="4">
    <source>
        <dbReference type="ARBA" id="ARBA00023014"/>
    </source>
</evidence>
<dbReference type="Gene3D" id="3.40.50.300">
    <property type="entry name" value="P-loop containing nucleotide triphosphate hydrolases"/>
    <property type="match status" value="1"/>
</dbReference>
<sequence>MQAIGIIGFSNSGKTTLISRLSECLEARGLKVAIAKHTHHELDKPDTDTALLMSPRRTVIGLSNTKDGKGEAMIHWGHPCFLRDMVPLLDADILLVEGGKAIGWLPRILCLRTTPELLTALPEGCKALRPELALATYGDNTLSGLPSFTAEDLDALADLIVERAFLLPGLDCGACGEGDCAGLTRRIVAGERTPADCVASRGAVEVTLNGQVIGLNPFTAQMLSGGIRGMLGALKGMAPGGEVVIKLKDR</sequence>
<accession>A0A9D1U9X1</accession>
<dbReference type="GO" id="GO:0051539">
    <property type="term" value="F:4 iron, 4 sulfur cluster binding"/>
    <property type="evidence" value="ECO:0007669"/>
    <property type="project" value="UniProtKB-KW"/>
</dbReference>
<dbReference type="Pfam" id="PF04060">
    <property type="entry name" value="FeS"/>
    <property type="match status" value="1"/>
</dbReference>
<name>A0A9D1U9X1_9BACT</name>